<dbReference type="PANTHER" id="PTHR12300">
    <property type="entry name" value="HVA22-LIKE PROTEINS"/>
    <property type="match status" value="1"/>
</dbReference>
<keyword evidence="1" id="KW-0472">Membrane</keyword>
<dbReference type="GO" id="GO:0016020">
    <property type="term" value="C:membrane"/>
    <property type="evidence" value="ECO:0007669"/>
    <property type="project" value="UniProtKB-SubCell"/>
</dbReference>
<proteinExistence type="inferred from homology"/>
<feature type="region of interest" description="Disordered" evidence="2">
    <location>
        <begin position="238"/>
        <end position="361"/>
    </location>
</feature>
<dbReference type="EMBL" id="MU003695">
    <property type="protein sequence ID" value="KAF2814396.1"/>
    <property type="molecule type" value="Genomic_DNA"/>
</dbReference>
<evidence type="ECO:0000313" key="3">
    <source>
        <dbReference type="EMBL" id="KAF2814396.1"/>
    </source>
</evidence>
<comment type="subcellular location">
    <subcellularLocation>
        <location evidence="1">Membrane</location>
        <topology evidence="1">Multi-pass membrane protein</topology>
    </subcellularLocation>
</comment>
<dbReference type="OrthoDB" id="434647at2759"/>
<accession>A0A6A6YZP6</accession>
<dbReference type="InterPro" id="IPR004345">
    <property type="entry name" value="TB2_DP1_HVA22"/>
</dbReference>
<feature type="compositionally biased region" description="Low complexity" evidence="2">
    <location>
        <begin position="326"/>
        <end position="355"/>
    </location>
</feature>
<feature type="compositionally biased region" description="Basic and acidic residues" evidence="2">
    <location>
        <begin position="312"/>
        <end position="323"/>
    </location>
</feature>
<feature type="compositionally biased region" description="Basic and acidic residues" evidence="2">
    <location>
        <begin position="254"/>
        <end position="273"/>
    </location>
</feature>
<keyword evidence="4" id="KW-1185">Reference proteome</keyword>
<dbReference type="Pfam" id="PF03134">
    <property type="entry name" value="TB2_DP1_HVA22"/>
    <property type="match status" value="1"/>
</dbReference>
<dbReference type="GeneID" id="54456048"/>
<keyword evidence="1" id="KW-0812">Transmembrane</keyword>
<feature type="transmembrane region" description="Helical" evidence="1">
    <location>
        <begin position="37"/>
        <end position="58"/>
    </location>
</feature>
<dbReference type="AlphaFoldDB" id="A0A6A6YZP6"/>
<feature type="transmembrane region" description="Helical" evidence="1">
    <location>
        <begin position="65"/>
        <end position="87"/>
    </location>
</feature>
<protein>
    <recommendedName>
        <fullName evidence="1">Protein YOP1</fullName>
    </recommendedName>
</protein>
<comment type="caution">
    <text evidence="1">Lacks conserved residue(s) required for the propagation of feature annotation.</text>
</comment>
<evidence type="ECO:0000313" key="5">
    <source>
        <dbReference type="RefSeq" id="XP_033581360.1"/>
    </source>
</evidence>
<dbReference type="Proteomes" id="UP000504636">
    <property type="component" value="Unplaced"/>
</dbReference>
<evidence type="ECO:0000256" key="2">
    <source>
        <dbReference type="SAM" id="MobiDB-lite"/>
    </source>
</evidence>
<reference evidence="5" key="3">
    <citation type="submission" date="2025-04" db="UniProtKB">
        <authorList>
            <consortium name="RefSeq"/>
        </authorList>
    </citation>
    <scope>IDENTIFICATION</scope>
    <source>
        <strain evidence="5">CBS 304.34</strain>
    </source>
</reference>
<evidence type="ECO:0000256" key="1">
    <source>
        <dbReference type="RuleBase" id="RU362006"/>
    </source>
</evidence>
<gene>
    <name evidence="3 5" type="ORF">BDZ99DRAFT_379546</name>
</gene>
<feature type="compositionally biased region" description="Basic and acidic residues" evidence="2">
    <location>
        <begin position="238"/>
        <end position="247"/>
    </location>
</feature>
<comment type="similarity">
    <text evidence="1">Belongs to the DP1 family.</text>
</comment>
<name>A0A6A6YZP6_9PEZI</name>
<evidence type="ECO:0000313" key="4">
    <source>
        <dbReference type="Proteomes" id="UP000504636"/>
    </source>
</evidence>
<reference evidence="3 5" key="1">
    <citation type="journal article" date="2020" name="Stud. Mycol.">
        <title>101 Dothideomycetes genomes: a test case for predicting lifestyles and emergence of pathogens.</title>
        <authorList>
            <person name="Haridas S."/>
            <person name="Albert R."/>
            <person name="Binder M."/>
            <person name="Bloem J."/>
            <person name="Labutti K."/>
            <person name="Salamov A."/>
            <person name="Andreopoulos B."/>
            <person name="Baker S."/>
            <person name="Barry K."/>
            <person name="Bills G."/>
            <person name="Bluhm B."/>
            <person name="Cannon C."/>
            <person name="Castanera R."/>
            <person name="Culley D."/>
            <person name="Daum C."/>
            <person name="Ezra D."/>
            <person name="Gonzalez J."/>
            <person name="Henrissat B."/>
            <person name="Kuo A."/>
            <person name="Liang C."/>
            <person name="Lipzen A."/>
            <person name="Lutzoni F."/>
            <person name="Magnuson J."/>
            <person name="Mondo S."/>
            <person name="Nolan M."/>
            <person name="Ohm R."/>
            <person name="Pangilinan J."/>
            <person name="Park H.-J."/>
            <person name="Ramirez L."/>
            <person name="Alfaro M."/>
            <person name="Sun H."/>
            <person name="Tritt A."/>
            <person name="Yoshinaga Y."/>
            <person name="Zwiers L.-H."/>
            <person name="Turgeon B."/>
            <person name="Goodwin S."/>
            <person name="Spatafora J."/>
            <person name="Crous P."/>
            <person name="Grigoriev I."/>
        </authorList>
    </citation>
    <scope>NUCLEOTIDE SEQUENCE</scope>
    <source>
        <strain evidence="3 5">CBS 304.34</strain>
    </source>
</reference>
<reference evidence="5" key="2">
    <citation type="submission" date="2020-04" db="EMBL/GenBank/DDBJ databases">
        <authorList>
            <consortium name="NCBI Genome Project"/>
        </authorList>
    </citation>
    <scope>NUCLEOTIDE SEQUENCE</scope>
    <source>
        <strain evidence="5">CBS 304.34</strain>
    </source>
</reference>
<keyword evidence="1" id="KW-1133">Transmembrane helix</keyword>
<sequence length="361" mass="39853">MFDFIADGLNTTITILFPIFASYKALHSSDPALLAPWLMYFVTLTLAHLLESTFAFILDWVPFYAWFRLFAHLYLVLPGSQGASFLYQTHIDPFLRDHERAIDDFISSAHARSKSAGLTYLKLAIEWAKVNVLGLPPQAPEPEPRRGVSYAQSLMGRFNMPSARADTDFYGLITQTLSGATAGFGGATREAQAEELSASGTLVPPGLDEEERASYLATQRNRLMVLLQAFDREQGSLAEERDAREGGYRGLAKSRSEVEFDRIERDEVEREGPGGRPEAGYRRVSGQPGGWMPWNWAGKKPVEPEDLAYGDVHAKRPSSRDGGRSSGYDGARSTGYDGGRPSSGYDGGRSSSGYDLPYPRD</sequence>
<dbReference type="PANTHER" id="PTHR12300:SF177">
    <property type="entry name" value="PROTEIN YOP1"/>
    <property type="match status" value="1"/>
</dbReference>
<organism evidence="3">
    <name type="scientific">Mytilinidion resinicola</name>
    <dbReference type="NCBI Taxonomy" id="574789"/>
    <lineage>
        <taxon>Eukaryota</taxon>
        <taxon>Fungi</taxon>
        <taxon>Dikarya</taxon>
        <taxon>Ascomycota</taxon>
        <taxon>Pezizomycotina</taxon>
        <taxon>Dothideomycetes</taxon>
        <taxon>Pleosporomycetidae</taxon>
        <taxon>Mytilinidiales</taxon>
        <taxon>Mytilinidiaceae</taxon>
        <taxon>Mytilinidion</taxon>
    </lineage>
</organism>
<dbReference type="RefSeq" id="XP_033581360.1">
    <property type="nucleotide sequence ID" value="XM_033715155.1"/>
</dbReference>